<keyword evidence="2 4" id="KW-0863">Zinc-finger</keyword>
<evidence type="ECO:0000256" key="4">
    <source>
        <dbReference type="PROSITE-ProRule" id="PRU00322"/>
    </source>
</evidence>
<feature type="domain" description="RanBP2-type" evidence="6">
    <location>
        <begin position="309"/>
        <end position="338"/>
    </location>
</feature>
<dbReference type="GO" id="GO:0008270">
    <property type="term" value="F:zinc ion binding"/>
    <property type="evidence" value="ECO:0007669"/>
    <property type="project" value="UniProtKB-KW"/>
</dbReference>
<dbReference type="SMART" id="SM00547">
    <property type="entry name" value="ZnF_RBZ"/>
    <property type="match status" value="2"/>
</dbReference>
<evidence type="ECO:0000256" key="5">
    <source>
        <dbReference type="SAM" id="MobiDB-lite"/>
    </source>
</evidence>
<dbReference type="PROSITE" id="PS01358">
    <property type="entry name" value="ZF_RANBP2_1"/>
    <property type="match status" value="2"/>
</dbReference>
<dbReference type="SUPFAM" id="SSF53098">
    <property type="entry name" value="Ribonuclease H-like"/>
    <property type="match status" value="1"/>
</dbReference>
<dbReference type="InterPro" id="IPR036397">
    <property type="entry name" value="RNaseH_sf"/>
</dbReference>
<evidence type="ECO:0000313" key="8">
    <source>
        <dbReference type="Proteomes" id="UP000750522"/>
    </source>
</evidence>
<dbReference type="InterPro" id="IPR036443">
    <property type="entry name" value="Znf_RanBP2_sf"/>
</dbReference>
<dbReference type="InterPro" id="IPR013520">
    <property type="entry name" value="Ribonucl_H"/>
</dbReference>
<dbReference type="Pfam" id="PF00929">
    <property type="entry name" value="RNase_T"/>
    <property type="match status" value="1"/>
</dbReference>
<dbReference type="SUPFAM" id="SSF54928">
    <property type="entry name" value="RNA-binding domain, RBD"/>
    <property type="match status" value="1"/>
</dbReference>
<sequence length="622" mass="69608">MSDAYVITHIATTCDEFGIHVTKDSSELIELAWIIVDAKTLQEISRQSVLVQPVNTPVTSFCTSQTTLTWDILANAGTFQNAITLFARSIELHLISRKLEFTIVSLNSWDIRLNIPREAHDKGISLPVYLKYPRMFDLRNEFNKWNSHHPEVPHHHPVTFASICVALEIDPVNSNHHAPLAPKRAIEEASTLVRVLQALIKKSQPLELHPDVLSHPHDSHFDLQAFLSERSTILFMTNLPHDTTQKSLKPTGTGFALFSSHEDAIFSLSAMNGRALNDRVIEVAPSGHSVFERASDILVVFPSSKNRPRPGDWNCPSCGFSNFQRRVECFRCSYPYPGIKMFNYGQQQSQQQPSQKNLQYQSLQNGQYSQYQQAQLHPQQSDLENDKALREDYLGPVSMASNYEGIYDLEEDPGISPMGKYGNLGVHNNNTNDDKRIMSHNFSSSASNINTSIINPNNNNNLSNINNNSNISNNGSSSNANTGNNNNNNNNSNQVPFRAGDWKCKTEGCNYHNFAKNTNCLRCGAVREMPRRSASTNSYSYKQRRTLSGLPDQLPSIPDGSKQQQHQQQKKMMMRSLSLHHHHNSLGHFSNGSASGVGTNGARNAGVNSLVSHFGNFTVEEH</sequence>
<evidence type="ECO:0000259" key="6">
    <source>
        <dbReference type="PROSITE" id="PS50199"/>
    </source>
</evidence>
<dbReference type="SUPFAM" id="SSF90209">
    <property type="entry name" value="Ran binding protein zinc finger-like"/>
    <property type="match status" value="2"/>
</dbReference>
<dbReference type="InterPro" id="IPR035979">
    <property type="entry name" value="RBD_domain_sf"/>
</dbReference>
<dbReference type="InterPro" id="IPR047201">
    <property type="entry name" value="ERI-1_3'hExo-like"/>
</dbReference>
<dbReference type="Proteomes" id="UP000750522">
    <property type="component" value="Unassembled WGS sequence"/>
</dbReference>
<protein>
    <recommendedName>
        <fullName evidence="6">RanBP2-type domain-containing protein</fullName>
    </recommendedName>
</protein>
<gene>
    <name evidence="7" type="ORF">DV451_002050</name>
</gene>
<keyword evidence="3" id="KW-0862">Zinc</keyword>
<dbReference type="Pfam" id="PF00641">
    <property type="entry name" value="Zn_ribbon_RanBP"/>
    <property type="match status" value="2"/>
</dbReference>
<feature type="region of interest" description="Disordered" evidence="5">
    <location>
        <begin position="548"/>
        <end position="575"/>
    </location>
</feature>
<evidence type="ECO:0000256" key="3">
    <source>
        <dbReference type="ARBA" id="ARBA00022833"/>
    </source>
</evidence>
<proteinExistence type="predicted"/>
<evidence type="ECO:0000256" key="2">
    <source>
        <dbReference type="ARBA" id="ARBA00022771"/>
    </source>
</evidence>
<feature type="domain" description="RanBP2-type" evidence="6">
    <location>
        <begin position="498"/>
        <end position="529"/>
    </location>
</feature>
<comment type="caution">
    <text evidence="7">The sequence shown here is derived from an EMBL/GenBank/DDBJ whole genome shotgun (WGS) entry which is preliminary data.</text>
</comment>
<dbReference type="GO" id="GO:0000175">
    <property type="term" value="F:3'-5'-RNA exonuclease activity"/>
    <property type="evidence" value="ECO:0007669"/>
    <property type="project" value="InterPro"/>
</dbReference>
<evidence type="ECO:0000313" key="7">
    <source>
        <dbReference type="EMBL" id="KAF5101865.1"/>
    </source>
</evidence>
<dbReference type="GO" id="GO:0003729">
    <property type="term" value="F:mRNA binding"/>
    <property type="evidence" value="ECO:0007669"/>
    <property type="project" value="TreeGrafter"/>
</dbReference>
<feature type="compositionally biased region" description="Low complexity" evidence="5">
    <location>
        <begin position="460"/>
        <end position="493"/>
    </location>
</feature>
<reference evidence="7" key="2">
    <citation type="submission" date="2020-01" db="EMBL/GenBank/DDBJ databases">
        <authorList>
            <person name="Perkins V."/>
            <person name="Lessard M.-H."/>
            <person name="Dugat-Bony E."/>
            <person name="Frenette M."/>
            <person name="Labrie S."/>
        </authorList>
    </citation>
    <scope>NUCLEOTIDE SEQUENCE</scope>
    <source>
        <strain evidence="7">LMA-70</strain>
    </source>
</reference>
<name>A0A9P5KUV4_GEOCN</name>
<dbReference type="FunFam" id="4.10.1060.10:FF:000024">
    <property type="entry name" value="RNA-binding protein"/>
    <property type="match status" value="1"/>
</dbReference>
<dbReference type="PANTHER" id="PTHR23111:SF40">
    <property type="entry name" value="RNA-BINDING PROTEIN INVOLVED IN HETEROCHROMATIN ASSEMBLY-RELATED"/>
    <property type="match status" value="1"/>
</dbReference>
<dbReference type="InterPro" id="IPR001876">
    <property type="entry name" value="Znf_RanBP2"/>
</dbReference>
<dbReference type="EMBL" id="QQZK01000034">
    <property type="protein sequence ID" value="KAF5101865.1"/>
    <property type="molecule type" value="Genomic_DNA"/>
</dbReference>
<dbReference type="Gene3D" id="4.10.1060.10">
    <property type="entry name" value="Zinc finger, RanBP2-type"/>
    <property type="match status" value="2"/>
</dbReference>
<dbReference type="CDD" id="cd06133">
    <property type="entry name" value="ERI-1_3'hExo_like"/>
    <property type="match status" value="1"/>
</dbReference>
<evidence type="ECO:0000256" key="1">
    <source>
        <dbReference type="ARBA" id="ARBA00022723"/>
    </source>
</evidence>
<accession>A0A9P5KUV4</accession>
<dbReference type="AlphaFoldDB" id="A0A9P5KUV4"/>
<dbReference type="PROSITE" id="PS50199">
    <property type="entry name" value="ZF_RANBP2_2"/>
    <property type="match status" value="2"/>
</dbReference>
<dbReference type="PANTHER" id="PTHR23111">
    <property type="entry name" value="ZINC FINGER PROTEIN"/>
    <property type="match status" value="1"/>
</dbReference>
<feature type="region of interest" description="Disordered" evidence="5">
    <location>
        <begin position="460"/>
        <end position="494"/>
    </location>
</feature>
<organism evidence="7 8">
    <name type="scientific">Geotrichum candidum</name>
    <name type="common">Oospora lactis</name>
    <name type="synonym">Dipodascus geotrichum</name>
    <dbReference type="NCBI Taxonomy" id="1173061"/>
    <lineage>
        <taxon>Eukaryota</taxon>
        <taxon>Fungi</taxon>
        <taxon>Dikarya</taxon>
        <taxon>Ascomycota</taxon>
        <taxon>Saccharomycotina</taxon>
        <taxon>Dipodascomycetes</taxon>
        <taxon>Dipodascales</taxon>
        <taxon>Dipodascaceae</taxon>
        <taxon>Geotrichum</taxon>
    </lineage>
</organism>
<dbReference type="InterPro" id="IPR012337">
    <property type="entry name" value="RNaseH-like_sf"/>
</dbReference>
<reference evidence="7" key="1">
    <citation type="journal article" date="2020" name="Front. Microbiol.">
        <title>Phenotypic and Genetic Characterization of the Cheese Ripening Yeast Geotrichum candidum.</title>
        <authorList>
            <person name="Perkins V."/>
            <person name="Vignola S."/>
            <person name="Lessard M.H."/>
            <person name="Plante P.L."/>
            <person name="Corbeil J."/>
            <person name="Dugat-Bony E."/>
            <person name="Frenette M."/>
            <person name="Labrie S."/>
        </authorList>
    </citation>
    <scope>NUCLEOTIDE SEQUENCE</scope>
    <source>
        <strain evidence="7">LMA-70</strain>
    </source>
</reference>
<keyword evidence="1" id="KW-0479">Metal-binding</keyword>
<dbReference type="Gene3D" id="3.30.420.10">
    <property type="entry name" value="Ribonuclease H-like superfamily/Ribonuclease H"/>
    <property type="match status" value="1"/>
</dbReference>